<accession>A0A858RIV6</accession>
<dbReference type="KEGG" id="luo:HHL09_12210"/>
<protein>
    <submittedName>
        <fullName evidence="4">Sulfatase-like hydrolase/transferase</fullName>
    </submittedName>
</protein>
<dbReference type="RefSeq" id="WP_169454912.1">
    <property type="nucleotide sequence ID" value="NZ_CP051774.1"/>
</dbReference>
<evidence type="ECO:0000256" key="2">
    <source>
        <dbReference type="SAM" id="SignalP"/>
    </source>
</evidence>
<dbReference type="GO" id="GO:0016740">
    <property type="term" value="F:transferase activity"/>
    <property type="evidence" value="ECO:0007669"/>
    <property type="project" value="UniProtKB-KW"/>
</dbReference>
<dbReference type="Gene3D" id="3.40.720.10">
    <property type="entry name" value="Alkaline Phosphatase, subunit A"/>
    <property type="match status" value="1"/>
</dbReference>
<dbReference type="InterPro" id="IPR017850">
    <property type="entry name" value="Alkaline_phosphatase_core_sf"/>
</dbReference>
<dbReference type="Pfam" id="PF00884">
    <property type="entry name" value="Sulfatase"/>
    <property type="match status" value="1"/>
</dbReference>
<keyword evidence="4" id="KW-0378">Hydrolase</keyword>
<proteinExistence type="predicted"/>
<keyword evidence="4" id="KW-0808">Transferase</keyword>
<feature type="domain" description="Sulfatase N-terminal" evidence="3">
    <location>
        <begin position="27"/>
        <end position="301"/>
    </location>
</feature>
<feature type="chain" id="PRO_5032473867" evidence="2">
    <location>
        <begin position="21"/>
        <end position="471"/>
    </location>
</feature>
<reference evidence="4 5" key="1">
    <citation type="submission" date="2020-04" db="EMBL/GenBank/DDBJ databases">
        <title>Luteolibacter sp. G-1-1-1 isolated from soil.</title>
        <authorList>
            <person name="Dahal R.H."/>
        </authorList>
    </citation>
    <scope>NUCLEOTIDE SEQUENCE [LARGE SCALE GENOMIC DNA]</scope>
    <source>
        <strain evidence="4 5">G-1-1-1</strain>
    </source>
</reference>
<evidence type="ECO:0000313" key="4">
    <source>
        <dbReference type="EMBL" id="QJE96511.1"/>
    </source>
</evidence>
<evidence type="ECO:0000313" key="5">
    <source>
        <dbReference type="Proteomes" id="UP000501812"/>
    </source>
</evidence>
<dbReference type="PANTHER" id="PTHR43751:SF1">
    <property type="entry name" value="SULFATASE ATSG-RELATED"/>
    <property type="match status" value="1"/>
</dbReference>
<gene>
    <name evidence="4" type="ORF">HHL09_12210</name>
</gene>
<organism evidence="4 5">
    <name type="scientific">Luteolibacter luteus</name>
    <dbReference type="NCBI Taxonomy" id="2728835"/>
    <lineage>
        <taxon>Bacteria</taxon>
        <taxon>Pseudomonadati</taxon>
        <taxon>Verrucomicrobiota</taxon>
        <taxon>Verrucomicrobiia</taxon>
        <taxon>Verrucomicrobiales</taxon>
        <taxon>Verrucomicrobiaceae</taxon>
        <taxon>Luteolibacter</taxon>
    </lineage>
</organism>
<sequence>MKALVLFACLLASVAGSSQAEEKPSRPNILVILADDCTHSDLSFHGGENAKTPNLDAFAKQGTVFERAYVSMAMCAPCRSEFYSGRLPIRNGCAWNQAASRPGTRSMPHYLGELGYRVGLAGKTHIKPATVYPFEEVSGFDENCVREPTLPHSLDGVKRFISRDAAQPFCLVVALTEPHVPWVMGDAGAYPPRSIKLPPNLADTPRTRQDFGRYLAEITYMDGQVGEILKALEDAKLDSNTLVVFSSEQGAQFPGNKWTNYDTGLHTSIVARWPGVVPAGRRTPALVQYADVLPTFIELAGGKPDAAVFDGSSFASVLRGASDKHREFTYGMHNNYPEGPPYPIRSISDGEWRYIRNLTPERTYIEKHLMGRTEHNPYWGSWVFTATENPRHLHLVERFLHRPSEELYHTSEDRFEMKNLAADPAHAEIKARLAKELDRHLADQLDPGVPLDTPAASEAANKLSPLYPGKP</sequence>
<dbReference type="SUPFAM" id="SSF53649">
    <property type="entry name" value="Alkaline phosphatase-like"/>
    <property type="match status" value="1"/>
</dbReference>
<evidence type="ECO:0000259" key="3">
    <source>
        <dbReference type="Pfam" id="PF00884"/>
    </source>
</evidence>
<keyword evidence="5" id="KW-1185">Reference proteome</keyword>
<dbReference type="InterPro" id="IPR000917">
    <property type="entry name" value="Sulfatase_N"/>
</dbReference>
<dbReference type="InterPro" id="IPR052701">
    <property type="entry name" value="GAG_Ulvan_Degrading_Sulfatases"/>
</dbReference>
<keyword evidence="2" id="KW-0732">Signal</keyword>
<dbReference type="PANTHER" id="PTHR43751">
    <property type="entry name" value="SULFATASE"/>
    <property type="match status" value="1"/>
</dbReference>
<evidence type="ECO:0000256" key="1">
    <source>
        <dbReference type="SAM" id="MobiDB-lite"/>
    </source>
</evidence>
<name>A0A858RIV6_9BACT</name>
<dbReference type="GO" id="GO:0016787">
    <property type="term" value="F:hydrolase activity"/>
    <property type="evidence" value="ECO:0007669"/>
    <property type="project" value="UniProtKB-KW"/>
</dbReference>
<dbReference type="EMBL" id="CP051774">
    <property type="protein sequence ID" value="QJE96511.1"/>
    <property type="molecule type" value="Genomic_DNA"/>
</dbReference>
<feature type="region of interest" description="Disordered" evidence="1">
    <location>
        <begin position="444"/>
        <end position="471"/>
    </location>
</feature>
<dbReference type="Proteomes" id="UP000501812">
    <property type="component" value="Chromosome"/>
</dbReference>
<dbReference type="AlphaFoldDB" id="A0A858RIV6"/>
<dbReference type="CDD" id="cd16027">
    <property type="entry name" value="SGSH"/>
    <property type="match status" value="1"/>
</dbReference>
<feature type="signal peptide" evidence="2">
    <location>
        <begin position="1"/>
        <end position="20"/>
    </location>
</feature>